<evidence type="ECO:0000256" key="7">
    <source>
        <dbReference type="ARBA" id="ARBA00022967"/>
    </source>
</evidence>
<dbReference type="NCBIfam" id="TIGR01166">
    <property type="entry name" value="cbiO"/>
    <property type="match status" value="1"/>
</dbReference>
<keyword evidence="8 10" id="KW-0472">Membrane</keyword>
<keyword evidence="3 10" id="KW-0813">Transport</keyword>
<dbReference type="InterPro" id="IPR017871">
    <property type="entry name" value="ABC_transporter-like_CS"/>
</dbReference>
<organism evidence="12 13">
    <name type="scientific">Blastococcus saxobsidens</name>
    <dbReference type="NCBI Taxonomy" id="138336"/>
    <lineage>
        <taxon>Bacteria</taxon>
        <taxon>Bacillati</taxon>
        <taxon>Actinomycetota</taxon>
        <taxon>Actinomycetes</taxon>
        <taxon>Geodermatophilales</taxon>
        <taxon>Geodermatophilaceae</taxon>
        <taxon>Blastococcus</taxon>
    </lineage>
</organism>
<comment type="function">
    <text evidence="9">Probably part of an ABC transporter complex. Responsible for energy coupling to the transport system.</text>
</comment>
<dbReference type="GO" id="GO:0016887">
    <property type="term" value="F:ATP hydrolysis activity"/>
    <property type="evidence" value="ECO:0007669"/>
    <property type="project" value="InterPro"/>
</dbReference>
<keyword evidence="5 10" id="KW-0547">Nucleotide-binding</keyword>
<evidence type="ECO:0000256" key="1">
    <source>
        <dbReference type="ARBA" id="ARBA00004202"/>
    </source>
</evidence>
<proteinExistence type="inferred from homology"/>
<keyword evidence="7" id="KW-1278">Translocase</keyword>
<dbReference type="InterPro" id="IPR050095">
    <property type="entry name" value="ECF_ABC_transporter_ATP-bd"/>
</dbReference>
<dbReference type="PANTHER" id="PTHR43553">
    <property type="entry name" value="HEAVY METAL TRANSPORTER"/>
    <property type="match status" value="1"/>
</dbReference>
<evidence type="ECO:0000256" key="4">
    <source>
        <dbReference type="ARBA" id="ARBA00022475"/>
    </source>
</evidence>
<comment type="caution">
    <text evidence="12">The sequence shown here is derived from an EMBL/GenBank/DDBJ whole genome shotgun (WGS) entry which is preliminary data.</text>
</comment>
<dbReference type="InterPro" id="IPR005876">
    <property type="entry name" value="Co_trans_ATP-bd"/>
</dbReference>
<accession>A0A4Q7Y7F5</accession>
<name>A0A4Q7Y7F5_9ACTN</name>
<dbReference type="InterPro" id="IPR027417">
    <property type="entry name" value="P-loop_NTPase"/>
</dbReference>
<comment type="similarity">
    <text evidence="2 10">Belongs to the ABC transporter superfamily.</text>
</comment>
<dbReference type="SUPFAM" id="SSF52540">
    <property type="entry name" value="P-loop containing nucleoside triphosphate hydrolases"/>
    <property type="match status" value="1"/>
</dbReference>
<dbReference type="CDD" id="cd03225">
    <property type="entry name" value="ABC_cobalt_CbiO_domain1"/>
    <property type="match status" value="1"/>
</dbReference>
<sequence>MSHRTLAAAGLVAGYPGAAPVLDGADLVVPAGRRLAVLGANGSGKTTLLRCLSGALRPADGVVTVDGTAVAHTRRGLREHRQVVQLVLQDPDDQLFSASVAQDVSFGPLNLGLDEDAVRARVAEALRLLAVGHLAARPTHQLSYGERKRVAIAGAVAMRPCVLLLDEPTAGLDPSAVTDTLAALARLQEHDSTVVMSTHDVDLALSWADEVAVVVDRTVVQGAPGEVLSDDDLLRRARLARPWALEIGGRLRALGLLADGPLPRGVADLLAALPDRPGVPR</sequence>
<gene>
    <name evidence="12" type="ORF">BKA19_1569</name>
</gene>
<dbReference type="GO" id="GO:0043190">
    <property type="term" value="C:ATP-binding cassette (ABC) transporter complex"/>
    <property type="evidence" value="ECO:0007669"/>
    <property type="project" value="TreeGrafter"/>
</dbReference>
<dbReference type="Gene3D" id="3.40.50.300">
    <property type="entry name" value="P-loop containing nucleotide triphosphate hydrolases"/>
    <property type="match status" value="1"/>
</dbReference>
<evidence type="ECO:0000313" key="12">
    <source>
        <dbReference type="EMBL" id="RZU31885.1"/>
    </source>
</evidence>
<protein>
    <recommendedName>
        <fullName evidence="10">ABC transporter ATP-binding protein</fullName>
    </recommendedName>
</protein>
<keyword evidence="6 10" id="KW-0067">ATP-binding</keyword>
<evidence type="ECO:0000313" key="13">
    <source>
        <dbReference type="Proteomes" id="UP000292507"/>
    </source>
</evidence>
<dbReference type="PROSITE" id="PS00211">
    <property type="entry name" value="ABC_TRANSPORTER_1"/>
    <property type="match status" value="1"/>
</dbReference>
<dbReference type="EMBL" id="SHKV01000001">
    <property type="protein sequence ID" value="RZU31885.1"/>
    <property type="molecule type" value="Genomic_DNA"/>
</dbReference>
<evidence type="ECO:0000259" key="11">
    <source>
        <dbReference type="PROSITE" id="PS50893"/>
    </source>
</evidence>
<dbReference type="InterPro" id="IPR003439">
    <property type="entry name" value="ABC_transporter-like_ATP-bd"/>
</dbReference>
<dbReference type="GO" id="GO:0005524">
    <property type="term" value="F:ATP binding"/>
    <property type="evidence" value="ECO:0007669"/>
    <property type="project" value="UniProtKB-UniRule"/>
</dbReference>
<evidence type="ECO:0000256" key="10">
    <source>
        <dbReference type="RuleBase" id="RU364103"/>
    </source>
</evidence>
<dbReference type="InterPro" id="IPR015856">
    <property type="entry name" value="ABC_transpr_CbiO/EcfA_su"/>
</dbReference>
<keyword evidence="13" id="KW-1185">Reference proteome</keyword>
<reference evidence="12 13" key="1">
    <citation type="submission" date="2019-02" db="EMBL/GenBank/DDBJ databases">
        <title>Sequencing the genomes of 1000 actinobacteria strains.</title>
        <authorList>
            <person name="Klenk H.-P."/>
        </authorList>
    </citation>
    <scope>NUCLEOTIDE SEQUENCE [LARGE SCALE GENOMIC DNA]</scope>
    <source>
        <strain evidence="12 13">DSM 44509</strain>
    </source>
</reference>
<dbReference type="PROSITE" id="PS50893">
    <property type="entry name" value="ABC_TRANSPORTER_2"/>
    <property type="match status" value="1"/>
</dbReference>
<comment type="subcellular location">
    <subcellularLocation>
        <location evidence="1 10">Cell membrane</location>
        <topology evidence="1 10">Peripheral membrane protein</topology>
    </subcellularLocation>
</comment>
<dbReference type="Pfam" id="PF00005">
    <property type="entry name" value="ABC_tran"/>
    <property type="match status" value="1"/>
</dbReference>
<dbReference type="GO" id="GO:0042626">
    <property type="term" value="F:ATPase-coupled transmembrane transporter activity"/>
    <property type="evidence" value="ECO:0007669"/>
    <property type="project" value="TreeGrafter"/>
</dbReference>
<comment type="function">
    <text evidence="10">Part of an ABC transporter complex. Responsible for energy coupling to the transport system.</text>
</comment>
<evidence type="ECO:0000256" key="6">
    <source>
        <dbReference type="ARBA" id="ARBA00022840"/>
    </source>
</evidence>
<dbReference type="AlphaFoldDB" id="A0A4Q7Y7F5"/>
<dbReference type="GO" id="GO:0006824">
    <property type="term" value="P:cobalt ion transport"/>
    <property type="evidence" value="ECO:0007669"/>
    <property type="project" value="InterPro"/>
</dbReference>
<dbReference type="FunFam" id="3.40.50.300:FF:000224">
    <property type="entry name" value="Energy-coupling factor transporter ATP-binding protein EcfA"/>
    <property type="match status" value="1"/>
</dbReference>
<dbReference type="PANTHER" id="PTHR43553:SF24">
    <property type="entry name" value="ENERGY-COUPLING FACTOR TRANSPORTER ATP-BINDING PROTEIN ECFA1"/>
    <property type="match status" value="1"/>
</dbReference>
<keyword evidence="4 10" id="KW-1003">Cell membrane</keyword>
<feature type="domain" description="ABC transporter" evidence="11">
    <location>
        <begin position="6"/>
        <end position="241"/>
    </location>
</feature>
<dbReference type="SMART" id="SM00382">
    <property type="entry name" value="AAA"/>
    <property type="match status" value="1"/>
</dbReference>
<dbReference type="InterPro" id="IPR003593">
    <property type="entry name" value="AAA+_ATPase"/>
</dbReference>
<evidence type="ECO:0000256" key="5">
    <source>
        <dbReference type="ARBA" id="ARBA00022741"/>
    </source>
</evidence>
<evidence type="ECO:0000256" key="8">
    <source>
        <dbReference type="ARBA" id="ARBA00023136"/>
    </source>
</evidence>
<dbReference type="OrthoDB" id="9806471at2"/>
<dbReference type="Proteomes" id="UP000292507">
    <property type="component" value="Unassembled WGS sequence"/>
</dbReference>
<evidence type="ECO:0000256" key="2">
    <source>
        <dbReference type="ARBA" id="ARBA00005417"/>
    </source>
</evidence>
<evidence type="ECO:0000256" key="9">
    <source>
        <dbReference type="ARBA" id="ARBA00025157"/>
    </source>
</evidence>
<evidence type="ECO:0000256" key="3">
    <source>
        <dbReference type="ARBA" id="ARBA00022448"/>
    </source>
</evidence>
<dbReference type="RefSeq" id="WP_104530547.1">
    <property type="nucleotide sequence ID" value="NZ_POQT01000064.1"/>
</dbReference>